<dbReference type="PANTHER" id="PTHR11786">
    <property type="entry name" value="N-HYDROXYARYLAMINE O-ACETYLTRANSFERASE"/>
    <property type="match status" value="1"/>
</dbReference>
<evidence type="ECO:0000256" key="2">
    <source>
        <dbReference type="RuleBase" id="RU003452"/>
    </source>
</evidence>
<comment type="caution">
    <text evidence="3">The sequence shown here is derived from an EMBL/GenBank/DDBJ whole genome shotgun (WGS) entry which is preliminary data.</text>
</comment>
<sequence length="255" mass="29295">MNALECKAYLERIGYQEEPHTDKDCLEKLMELQLQSVPFENLEVFKEKRVPSLKTEDIFHKIVHQERGGCCFELNKIFYELLKGLGFDVTPLAIRMLWSPDDFRRILHRATMVVLEDGPYYCDVGYGGPGPRYPVKLEDGLHTEKNGTFRVTMEPQDTNGEILMERKQDGEYRPLMSFTLHPAQDVDFEVLNYYCSTSPDMWLTQKTAVSINTPTGSVALTGDTLTIQKEDGSIESRICDSPETEKTWLKTYFGL</sequence>
<dbReference type="Proteomes" id="UP000546970">
    <property type="component" value="Unassembled WGS sequence"/>
</dbReference>
<dbReference type="EMBL" id="JABBCP010000007">
    <property type="protein sequence ID" value="NMF56235.1"/>
    <property type="molecule type" value="Genomic_DNA"/>
</dbReference>
<dbReference type="RefSeq" id="WP_138378677.1">
    <property type="nucleotide sequence ID" value="NZ_JABBCP010000007.1"/>
</dbReference>
<gene>
    <name evidence="3" type="ORF">HF320_07860</name>
</gene>
<reference evidence="3 4" key="1">
    <citation type="submission" date="2020-04" db="EMBL/GenBank/DDBJ databases">
        <title>Collinsella sp. KGMB02528 nov., an anaerobic actinobacterium isolated from human feces.</title>
        <authorList>
            <person name="Han K.-I."/>
            <person name="Eom M.K."/>
            <person name="Kim J.-S."/>
            <person name="Lee K.C."/>
            <person name="Suh M.K."/>
            <person name="Park S.-H."/>
            <person name="Lee J.H."/>
            <person name="Kang S.W."/>
            <person name="Park J.-E."/>
            <person name="Oh B.S."/>
            <person name="Yu S.Y."/>
            <person name="Choi S.-H."/>
            <person name="Lee D.H."/>
            <person name="Yoon H."/>
            <person name="Kim B.-Y."/>
            <person name="Lee J.H."/>
            <person name="Lee J.-S."/>
        </authorList>
    </citation>
    <scope>NUCLEOTIDE SEQUENCE [LARGE SCALE GENOMIC DNA]</scope>
    <source>
        <strain evidence="3 4">KGMB02528</strain>
    </source>
</reference>
<dbReference type="PANTHER" id="PTHR11786:SF0">
    <property type="entry name" value="ARYLAMINE N-ACETYLTRANSFERASE 4-RELATED"/>
    <property type="match status" value="1"/>
</dbReference>
<dbReference type="InterPro" id="IPR038765">
    <property type="entry name" value="Papain-like_cys_pep_sf"/>
</dbReference>
<protein>
    <submittedName>
        <fullName evidence="3">Arylamine N-acetyltransferase</fullName>
    </submittedName>
</protein>
<dbReference type="InterPro" id="IPR001447">
    <property type="entry name" value="Arylamine_N-AcTrfase"/>
</dbReference>
<organism evidence="3 4">
    <name type="scientific">Collinsella acetigenes</name>
    <dbReference type="NCBI Taxonomy" id="2713419"/>
    <lineage>
        <taxon>Bacteria</taxon>
        <taxon>Bacillati</taxon>
        <taxon>Actinomycetota</taxon>
        <taxon>Coriobacteriia</taxon>
        <taxon>Coriobacteriales</taxon>
        <taxon>Coriobacteriaceae</taxon>
        <taxon>Collinsella</taxon>
    </lineage>
</organism>
<name>A0A7X9UD39_9ACTN</name>
<keyword evidence="3" id="KW-0808">Transferase</keyword>
<keyword evidence="4" id="KW-1185">Reference proteome</keyword>
<dbReference type="PRINTS" id="PR01543">
    <property type="entry name" value="ANATRNSFRASE"/>
</dbReference>
<evidence type="ECO:0000313" key="3">
    <source>
        <dbReference type="EMBL" id="NMF56235.1"/>
    </source>
</evidence>
<dbReference type="AlphaFoldDB" id="A0A7X9UD39"/>
<evidence type="ECO:0000256" key="1">
    <source>
        <dbReference type="ARBA" id="ARBA00006547"/>
    </source>
</evidence>
<dbReference type="Gene3D" id="3.30.2140.20">
    <property type="match status" value="1"/>
</dbReference>
<dbReference type="Pfam" id="PF00797">
    <property type="entry name" value="Acetyltransf_2"/>
    <property type="match status" value="1"/>
</dbReference>
<dbReference type="InterPro" id="IPR053710">
    <property type="entry name" value="Arylamine_NAT_domain_sf"/>
</dbReference>
<evidence type="ECO:0000313" key="4">
    <source>
        <dbReference type="Proteomes" id="UP000546970"/>
    </source>
</evidence>
<dbReference type="SUPFAM" id="SSF54001">
    <property type="entry name" value="Cysteine proteinases"/>
    <property type="match status" value="1"/>
</dbReference>
<dbReference type="GO" id="GO:0016407">
    <property type="term" value="F:acetyltransferase activity"/>
    <property type="evidence" value="ECO:0007669"/>
    <property type="project" value="InterPro"/>
</dbReference>
<accession>A0A7X9UD39</accession>
<comment type="similarity">
    <text evidence="1 2">Belongs to the arylamine N-acetyltransferase family.</text>
</comment>
<proteinExistence type="inferred from homology"/>